<dbReference type="AlphaFoldDB" id="A0A419DG83"/>
<organism evidence="1 2">
    <name type="scientific">candidate division WS5 bacterium</name>
    <dbReference type="NCBI Taxonomy" id="2093353"/>
    <lineage>
        <taxon>Bacteria</taxon>
        <taxon>candidate division WS5</taxon>
    </lineage>
</organism>
<protein>
    <submittedName>
        <fullName evidence="1">Uncharacterized protein</fullName>
    </submittedName>
</protein>
<proteinExistence type="predicted"/>
<accession>A0A419DG83</accession>
<dbReference type="Proteomes" id="UP000285655">
    <property type="component" value="Unassembled WGS sequence"/>
</dbReference>
<reference evidence="1 2" key="1">
    <citation type="journal article" date="2017" name="ISME J.">
        <title>Energy and carbon metabolisms in a deep terrestrial subsurface fluid microbial community.</title>
        <authorList>
            <person name="Momper L."/>
            <person name="Jungbluth S.P."/>
            <person name="Lee M.D."/>
            <person name="Amend J.P."/>
        </authorList>
    </citation>
    <scope>NUCLEOTIDE SEQUENCE [LARGE SCALE GENOMIC DNA]</scope>
    <source>
        <strain evidence="1">SURF_29</strain>
    </source>
</reference>
<gene>
    <name evidence="1" type="ORF">C4544_01140</name>
</gene>
<comment type="caution">
    <text evidence="1">The sequence shown here is derived from an EMBL/GenBank/DDBJ whole genome shotgun (WGS) entry which is preliminary data.</text>
</comment>
<dbReference type="EMBL" id="QZJW01000005">
    <property type="protein sequence ID" value="RJO62087.1"/>
    <property type="molecule type" value="Genomic_DNA"/>
</dbReference>
<evidence type="ECO:0000313" key="1">
    <source>
        <dbReference type="EMBL" id="RJO62087.1"/>
    </source>
</evidence>
<sequence length="67" mass="7499">MASLIDWPKERETAEKRLSMSMKGVIQGLIQYNEADQIGRVMRYIGDVLDSALSDYQSYISQGGLDG</sequence>
<name>A0A419DG83_9BACT</name>
<evidence type="ECO:0000313" key="2">
    <source>
        <dbReference type="Proteomes" id="UP000285655"/>
    </source>
</evidence>